<proteinExistence type="predicted"/>
<feature type="domain" description="Rax2-like third" evidence="5">
    <location>
        <begin position="385"/>
        <end position="540"/>
    </location>
</feature>
<dbReference type="EMBL" id="JAEPQZ010000010">
    <property type="protein sequence ID" value="KAG2176363.1"/>
    <property type="molecule type" value="Genomic_DNA"/>
</dbReference>
<feature type="domain" description="Rax2-like C-terminal" evidence="3">
    <location>
        <begin position="840"/>
        <end position="1080"/>
    </location>
</feature>
<protein>
    <submittedName>
        <fullName evidence="6">Uncharacterized protein</fullName>
    </submittedName>
</protein>
<dbReference type="PANTHER" id="PTHR31778">
    <property type="entry name" value="BUD SITE SELECTION PROTEIN RAX2"/>
    <property type="match status" value="1"/>
</dbReference>
<dbReference type="InterPro" id="IPR024982">
    <property type="entry name" value="Rax2-like_C"/>
</dbReference>
<dbReference type="Pfam" id="PF12768">
    <property type="entry name" value="Rax2"/>
    <property type="match status" value="1"/>
</dbReference>
<evidence type="ECO:0000256" key="1">
    <source>
        <dbReference type="SAM" id="Phobius"/>
    </source>
</evidence>
<sequence length="1153" mass="121873">MRKQHSKFGLLVLSTASLLGLATSSVDTSYIPNLDLTAFEQLGICGDFAGLSRFVNADQFETLDANTATIIQKYSNNTFERVASTTGAINTACKLPQSGTNDAFDIYFAGSFSNINNTSTNNIAKLDTQTGQITSLGSGLNGPVYTLYCDASSSTVYAGGAFNSSAMMWRSGSWVGMPWAGLDGPVYTISPNPVTNTIFFAGSFQSTMNGVYGNSTVSQPVPLTPPSVSCTCRSVSGGNSASNPNRNNPGSIVCPNSTSTVHNYTWLLEDDTPGYWEADFGDSVTPQSFRLSNVHYDNRGTDQFGILALGSNSYYELSYTDPATGQLETCTKNCSLSNNASISYQDFTVINSFPTQGLRIEIFSWFGCGGGLSFVEIFTTDNILHASNGASNASCSDTPQGSTTTTGNWQESFIQGSYQYALTTTFPSTQLTTNNASILFEPQVAVSGMYQLYVTTPGCVRASACGQRTQVDLTLSLSPGGSSVVTVDQTNTADVRQLIYTGMVSASTTAFAPSIQLKVAKNAASPSSDTVSIVADSIELIANGTGATLVSILEFSMQNFTSNITSYKPLANQLPIGSIVNAIDATSGDLYIGGTFTANQGINNIVKYNYAQSNYSALGNIQLNGSVSSLKMVGSSLFAGGNFTSTANGTIPYWNGTVNSFMLLSDNQTLLVSGTINDSTSNSTLLTNRQFATKNDSWIDPSYLLLGGVSGTASNVNGDIYFGNLLGAETVRASDIALLATDSSISSTPSNLFNSANIMINAGVVWDQQSDASSQMFAVAGHFTVSPSISNVAIFTNNTWSGVNATIQGQVDAMAAVNNLLFIGGNFNTSFNNQQSSGFMVYDVQQQQGKAAGRFSNDDASATAVNVIRINPSDNDTVVVGGRFDNAGSLNCVNICSFNVPASQWQPLGTGLQGTVNDITYANSVLLAAGNFSIQGVATYAATYNAGSQTWSPFNQTLPGPVTSVFVNNAANQVIFAGNTSSSLSYIGLYANNNLTLLDIQLGPSSNIYQVFAVPMQPPHGSSPLASSQTMLMVSGRLDIQGYGNVSSALFDGTTWYPSILSTTASGNPGTIREIFYKAQSINYGVTCKLMLRPNCRSDRREYIDRLILSYPSIDHMPVPLVILVAIGGSLGITFVGVAAGMGVIYFRKLGIF</sequence>
<feature type="transmembrane region" description="Helical" evidence="1">
    <location>
        <begin position="1121"/>
        <end position="1147"/>
    </location>
</feature>
<dbReference type="Pfam" id="PF20843">
    <property type="entry name" value="Rax2_3"/>
    <property type="match status" value="1"/>
</dbReference>
<dbReference type="Proteomes" id="UP000654370">
    <property type="component" value="Unassembled WGS sequence"/>
</dbReference>
<keyword evidence="2" id="KW-0732">Signal</keyword>
<evidence type="ECO:0000259" key="3">
    <source>
        <dbReference type="Pfam" id="PF12768"/>
    </source>
</evidence>
<reference evidence="6" key="1">
    <citation type="submission" date="2020-12" db="EMBL/GenBank/DDBJ databases">
        <title>Metabolic potential, ecology and presence of endohyphal bacteria is reflected in genomic diversity of Mucoromycotina.</title>
        <authorList>
            <person name="Muszewska A."/>
            <person name="Okrasinska A."/>
            <person name="Steczkiewicz K."/>
            <person name="Drgas O."/>
            <person name="Orlowska M."/>
            <person name="Perlinska-Lenart U."/>
            <person name="Aleksandrzak-Piekarczyk T."/>
            <person name="Szatraj K."/>
            <person name="Zielenkiewicz U."/>
            <person name="Pilsyk S."/>
            <person name="Malc E."/>
            <person name="Mieczkowski P."/>
            <person name="Kruszewska J.S."/>
            <person name="Biernat P."/>
            <person name="Pawlowska J."/>
        </authorList>
    </citation>
    <scope>NUCLEOTIDE SEQUENCE</scope>
    <source>
        <strain evidence="6">WA0000067209</strain>
    </source>
</reference>
<feature type="chain" id="PRO_5034106867" evidence="2">
    <location>
        <begin position="25"/>
        <end position="1153"/>
    </location>
</feature>
<organism evidence="6 7">
    <name type="scientific">Mortierella isabellina</name>
    <name type="common">Filamentous fungus</name>
    <name type="synonym">Umbelopsis isabellina</name>
    <dbReference type="NCBI Taxonomy" id="91625"/>
    <lineage>
        <taxon>Eukaryota</taxon>
        <taxon>Fungi</taxon>
        <taxon>Fungi incertae sedis</taxon>
        <taxon>Mucoromycota</taxon>
        <taxon>Mucoromycotina</taxon>
        <taxon>Umbelopsidomycetes</taxon>
        <taxon>Umbelopsidales</taxon>
        <taxon>Umbelopsidaceae</taxon>
        <taxon>Umbelopsis</taxon>
    </lineage>
</organism>
<keyword evidence="1" id="KW-0812">Transmembrane</keyword>
<dbReference type="OrthoDB" id="2503993at2759"/>
<keyword evidence="1" id="KW-1133">Transmembrane helix</keyword>
<dbReference type="SUPFAM" id="SSF101908">
    <property type="entry name" value="Putative isomerase YbhE"/>
    <property type="match status" value="1"/>
</dbReference>
<dbReference type="AlphaFoldDB" id="A0A8H7UDX6"/>
<accession>A0A8H7UDX6</accession>
<dbReference type="SUPFAM" id="SSF50965">
    <property type="entry name" value="Galactose oxidase, central domain"/>
    <property type="match status" value="1"/>
</dbReference>
<evidence type="ECO:0000259" key="5">
    <source>
        <dbReference type="Pfam" id="PF20843"/>
    </source>
</evidence>
<dbReference type="InterPro" id="IPR048266">
    <property type="entry name" value="Rax2-like_second"/>
</dbReference>
<evidence type="ECO:0000259" key="4">
    <source>
        <dbReference type="Pfam" id="PF20842"/>
    </source>
</evidence>
<dbReference type="Pfam" id="PF20842">
    <property type="entry name" value="Rax2_2"/>
    <property type="match status" value="1"/>
</dbReference>
<evidence type="ECO:0000313" key="7">
    <source>
        <dbReference type="Proteomes" id="UP000654370"/>
    </source>
</evidence>
<dbReference type="GO" id="GO:1902929">
    <property type="term" value="C:plasma membrane of growing cell tip"/>
    <property type="evidence" value="ECO:0007669"/>
    <property type="project" value="TreeGrafter"/>
</dbReference>
<feature type="domain" description="Rax2-like second" evidence="4">
    <location>
        <begin position="234"/>
        <end position="372"/>
    </location>
</feature>
<feature type="signal peptide" evidence="2">
    <location>
        <begin position="1"/>
        <end position="24"/>
    </location>
</feature>
<dbReference type="InterPro" id="IPR048265">
    <property type="entry name" value="Rax2-like_third"/>
</dbReference>
<evidence type="ECO:0000256" key="2">
    <source>
        <dbReference type="SAM" id="SignalP"/>
    </source>
</evidence>
<keyword evidence="7" id="KW-1185">Reference proteome</keyword>
<evidence type="ECO:0000313" key="6">
    <source>
        <dbReference type="EMBL" id="KAG2176363.1"/>
    </source>
</evidence>
<name>A0A8H7UDX6_MORIS</name>
<dbReference type="InterPro" id="IPR011043">
    <property type="entry name" value="Gal_Oxase/kelch_b-propeller"/>
</dbReference>
<comment type="caution">
    <text evidence="6">The sequence shown here is derived from an EMBL/GenBank/DDBJ whole genome shotgun (WGS) entry which is preliminary data.</text>
</comment>
<dbReference type="PANTHER" id="PTHR31778:SF2">
    <property type="entry name" value="BUD SITE SELECTION PROTEIN RAX2"/>
    <property type="match status" value="1"/>
</dbReference>
<keyword evidence="1" id="KW-0472">Membrane</keyword>
<gene>
    <name evidence="6" type="ORF">INT43_005597</name>
</gene>